<accession>A0A6P5INI9</accession>
<gene>
    <name evidence="4" type="primary">LRRN4CL</name>
</gene>
<keyword evidence="1" id="KW-0472">Membrane</keyword>
<dbReference type="KEGG" id="pcw:110195300"/>
<dbReference type="FunCoup" id="A0A6P5INI9">
    <property type="interactions" value="5"/>
</dbReference>
<keyword evidence="1" id="KW-0812">Transmembrane</keyword>
<feature type="transmembrane region" description="Helical" evidence="1">
    <location>
        <begin position="287"/>
        <end position="308"/>
    </location>
</feature>
<feature type="transmembrane region" description="Helical" evidence="1">
    <location>
        <begin position="85"/>
        <end position="106"/>
    </location>
</feature>
<dbReference type="CTD" id="221091"/>
<dbReference type="SMART" id="SM00060">
    <property type="entry name" value="FN3"/>
    <property type="match status" value="1"/>
</dbReference>
<dbReference type="RefSeq" id="XP_020823645.1">
    <property type="nucleotide sequence ID" value="XM_020967986.1"/>
</dbReference>
<dbReference type="InterPro" id="IPR036116">
    <property type="entry name" value="FN3_sf"/>
</dbReference>
<dbReference type="AlphaFoldDB" id="A0A6P5INI9"/>
<organism evidence="3 4">
    <name type="scientific">Phascolarctos cinereus</name>
    <name type="common">Koala</name>
    <dbReference type="NCBI Taxonomy" id="38626"/>
    <lineage>
        <taxon>Eukaryota</taxon>
        <taxon>Metazoa</taxon>
        <taxon>Chordata</taxon>
        <taxon>Craniata</taxon>
        <taxon>Vertebrata</taxon>
        <taxon>Euteleostomi</taxon>
        <taxon>Mammalia</taxon>
        <taxon>Metatheria</taxon>
        <taxon>Diprotodontia</taxon>
        <taxon>Phascolarctidae</taxon>
        <taxon>Phascolarctos</taxon>
    </lineage>
</organism>
<evidence type="ECO:0000256" key="1">
    <source>
        <dbReference type="SAM" id="Phobius"/>
    </source>
</evidence>
<dbReference type="InterPro" id="IPR013783">
    <property type="entry name" value="Ig-like_fold"/>
</dbReference>
<dbReference type="CDD" id="cd00063">
    <property type="entry name" value="FN3"/>
    <property type="match status" value="1"/>
</dbReference>
<dbReference type="Pfam" id="PF00041">
    <property type="entry name" value="fn3"/>
    <property type="match status" value="1"/>
</dbReference>
<dbReference type="Proteomes" id="UP000515140">
    <property type="component" value="Unplaced"/>
</dbReference>
<keyword evidence="3" id="KW-1185">Reference proteome</keyword>
<evidence type="ECO:0000313" key="4">
    <source>
        <dbReference type="RefSeq" id="XP_020823645.1"/>
    </source>
</evidence>
<reference evidence="4" key="1">
    <citation type="submission" date="2025-08" db="UniProtKB">
        <authorList>
            <consortium name="RefSeq"/>
        </authorList>
    </citation>
    <scope>IDENTIFICATION</scope>
    <source>
        <tissue evidence="4">Spleen</tissue>
    </source>
</reference>
<proteinExistence type="predicted"/>
<feature type="domain" description="Fibronectin type-III" evidence="2">
    <location>
        <begin position="170"/>
        <end position="266"/>
    </location>
</feature>
<keyword evidence="1" id="KW-1133">Transmembrane helix</keyword>
<dbReference type="Gene3D" id="2.60.40.10">
    <property type="entry name" value="Immunoglobulins"/>
    <property type="match status" value="1"/>
</dbReference>
<dbReference type="InterPro" id="IPR003961">
    <property type="entry name" value="FN3_dom"/>
</dbReference>
<dbReference type="SUPFAM" id="SSF49265">
    <property type="entry name" value="Fibronectin type III"/>
    <property type="match status" value="1"/>
</dbReference>
<protein>
    <submittedName>
        <fullName evidence="4">LRRN4 C-terminal-like protein</fullName>
    </submittedName>
</protein>
<evidence type="ECO:0000259" key="2">
    <source>
        <dbReference type="PROSITE" id="PS50853"/>
    </source>
</evidence>
<dbReference type="GeneID" id="110195300"/>
<dbReference type="PROSITE" id="PS50853">
    <property type="entry name" value="FN3"/>
    <property type="match status" value="1"/>
</dbReference>
<evidence type="ECO:0000313" key="3">
    <source>
        <dbReference type="Proteomes" id="UP000515140"/>
    </source>
</evidence>
<sequence length="334" mass="37053">MNVVFLIPSPVTQTLCWDQPFSVQTQDHGWGWGEQIVTSLLRLIKSEALDEIRQRSLRAIEILLQCCHENSPHLNHRSRNTSPKLLAGVMLSSACFLQFLAVVFFLPHLAQSFSSEDTEEEEEEREKTPPPKNNLCDYDRCRHLQVPCEELQGSNGTACLCPALSSSHKPPEPPRLGEVHIWAEQGRAVVHWCAPLSPVDKYWLELWEGGALVRTGPPVLFNATVRRAELEGLQPGRAYVLCVVASNDAGISAVPEGGGADGTALPTTFPLFGPCRHLSIPPRPQTLVHIAVGMGIVLICISLAALLWHFCLRERWGCPHQPRGTAASRTWEEF</sequence>
<name>A0A6P5INI9_PHACI</name>
<dbReference type="InParanoid" id="A0A6P5INI9"/>